<dbReference type="Proteomes" id="UP000824130">
    <property type="component" value="Unassembled WGS sequence"/>
</dbReference>
<keyword evidence="4 11" id="KW-0028">Amino-acid biosynthesis</keyword>
<feature type="binding site" evidence="11">
    <location>
        <position position="354"/>
    </location>
    <ligand>
        <name>FMN</name>
        <dbReference type="ChEBI" id="CHEBI:58210"/>
    </ligand>
</feature>
<dbReference type="GO" id="GO:0009073">
    <property type="term" value="P:aromatic amino acid family biosynthetic process"/>
    <property type="evidence" value="ECO:0007669"/>
    <property type="project" value="UniProtKB-KW"/>
</dbReference>
<comment type="function">
    <text evidence="11">Catalyzes the anti-1,4-elimination of the C-3 phosphate and the C-6 proR hydrogen from 5-enolpyruvylshikimate-3-phosphate (EPSP) to yield chorismate, which is the branch point compound that serves as the starting substrate for the three terminal pathways of aromatic amino acid biosynthesis. This reaction introduces a second double bond into the aromatic ring system.</text>
</comment>
<dbReference type="GO" id="GO:0008652">
    <property type="term" value="P:amino acid biosynthetic process"/>
    <property type="evidence" value="ECO:0007669"/>
    <property type="project" value="UniProtKB-KW"/>
</dbReference>
<dbReference type="SUPFAM" id="SSF103263">
    <property type="entry name" value="Chorismate synthase, AroC"/>
    <property type="match status" value="1"/>
</dbReference>
<feature type="binding site" evidence="11">
    <location>
        <position position="312"/>
    </location>
    <ligand>
        <name>FMN</name>
        <dbReference type="ChEBI" id="CHEBI:58210"/>
    </ligand>
</feature>
<evidence type="ECO:0000256" key="10">
    <source>
        <dbReference type="ARBA" id="ARBA00023239"/>
    </source>
</evidence>
<dbReference type="Pfam" id="PF01264">
    <property type="entry name" value="Chorismate_synt"/>
    <property type="match status" value="2"/>
</dbReference>
<comment type="catalytic activity">
    <reaction evidence="11">
        <text>5-O-(1-carboxyvinyl)-3-phosphoshikimate = chorismate + phosphate</text>
        <dbReference type="Rhea" id="RHEA:21020"/>
        <dbReference type="ChEBI" id="CHEBI:29748"/>
        <dbReference type="ChEBI" id="CHEBI:43474"/>
        <dbReference type="ChEBI" id="CHEBI:57701"/>
        <dbReference type="EC" id="4.2.3.5"/>
    </reaction>
</comment>
<name>A0A9D1SV32_9FIRM</name>
<feature type="binding site" evidence="11">
    <location>
        <position position="47"/>
    </location>
    <ligand>
        <name>NADP(+)</name>
        <dbReference type="ChEBI" id="CHEBI:58349"/>
    </ligand>
</feature>
<keyword evidence="7 11" id="KW-0274">FAD</keyword>
<dbReference type="InterPro" id="IPR020541">
    <property type="entry name" value="Chorismate_synthase_CS"/>
</dbReference>
<evidence type="ECO:0000256" key="6">
    <source>
        <dbReference type="ARBA" id="ARBA00022643"/>
    </source>
</evidence>
<organism evidence="12 13">
    <name type="scientific">Candidatus Allocopromorpha excrementipullorum</name>
    <dbReference type="NCBI Taxonomy" id="2840743"/>
    <lineage>
        <taxon>Bacteria</taxon>
        <taxon>Bacillati</taxon>
        <taxon>Bacillota</taxon>
        <taxon>Clostridia</taxon>
        <taxon>Eubacteriales</taxon>
        <taxon>Eubacteriaceae</taxon>
        <taxon>Eubacteriaceae incertae sedis</taxon>
        <taxon>Candidatus Allocopromorpha</taxon>
    </lineage>
</organism>
<evidence type="ECO:0000256" key="1">
    <source>
        <dbReference type="ARBA" id="ARBA00005044"/>
    </source>
</evidence>
<keyword evidence="10 11" id="KW-0456">Lyase</keyword>
<dbReference type="InterPro" id="IPR000453">
    <property type="entry name" value="Chorismate_synth"/>
</dbReference>
<dbReference type="InterPro" id="IPR035904">
    <property type="entry name" value="Chorismate_synth_AroC_sf"/>
</dbReference>
<evidence type="ECO:0000256" key="8">
    <source>
        <dbReference type="ARBA" id="ARBA00022857"/>
    </source>
</evidence>
<protein>
    <recommendedName>
        <fullName evidence="3 11">Chorismate synthase</fullName>
        <shortName evidence="11">CS</shortName>
        <ecNumber evidence="3 11">4.2.3.5</ecNumber>
    </recommendedName>
    <alternativeName>
        <fullName evidence="11">5-enolpyruvylshikimate-3-phosphate phospholyase</fullName>
    </alternativeName>
</protein>
<dbReference type="GO" id="GO:0004107">
    <property type="term" value="F:chorismate synthase activity"/>
    <property type="evidence" value="ECO:0007669"/>
    <property type="project" value="UniProtKB-UniRule"/>
</dbReference>
<keyword evidence="8 11" id="KW-0521">NADP</keyword>
<evidence type="ECO:0000256" key="11">
    <source>
        <dbReference type="HAMAP-Rule" id="MF_00300"/>
    </source>
</evidence>
<dbReference type="NCBIfam" id="NF003793">
    <property type="entry name" value="PRK05382.1"/>
    <property type="match status" value="1"/>
</dbReference>
<dbReference type="CDD" id="cd07304">
    <property type="entry name" value="Chorismate_synthase"/>
    <property type="match status" value="1"/>
</dbReference>
<dbReference type="PANTHER" id="PTHR21085">
    <property type="entry name" value="CHORISMATE SYNTHASE"/>
    <property type="match status" value="1"/>
</dbReference>
<evidence type="ECO:0000256" key="2">
    <source>
        <dbReference type="ARBA" id="ARBA00008014"/>
    </source>
</evidence>
<dbReference type="EC" id="4.2.3.5" evidence="3 11"/>
<comment type="caution">
    <text evidence="12">The sequence shown here is derived from an EMBL/GenBank/DDBJ whole genome shotgun (WGS) entry which is preliminary data.</text>
</comment>
<reference evidence="12" key="2">
    <citation type="journal article" date="2021" name="PeerJ">
        <title>Extensive microbial diversity within the chicken gut microbiome revealed by metagenomics and culture.</title>
        <authorList>
            <person name="Gilroy R."/>
            <person name="Ravi A."/>
            <person name="Getino M."/>
            <person name="Pursley I."/>
            <person name="Horton D.L."/>
            <person name="Alikhan N.F."/>
            <person name="Baker D."/>
            <person name="Gharbi K."/>
            <person name="Hall N."/>
            <person name="Watson M."/>
            <person name="Adriaenssens E.M."/>
            <person name="Foster-Nyarko E."/>
            <person name="Jarju S."/>
            <person name="Secka A."/>
            <person name="Antonio M."/>
            <person name="Oren A."/>
            <person name="Chaudhuri R.R."/>
            <person name="La Ragione R."/>
            <person name="Hildebrand F."/>
            <person name="Pallen M.J."/>
        </authorList>
    </citation>
    <scope>NUCLEOTIDE SEQUENCE</scope>
    <source>
        <strain evidence="12">ChiSjej4B22-8349</strain>
    </source>
</reference>
<dbReference type="PANTHER" id="PTHR21085:SF0">
    <property type="entry name" value="CHORISMATE SYNTHASE"/>
    <property type="match status" value="1"/>
</dbReference>
<keyword evidence="6 11" id="KW-0288">FMN</keyword>
<proteinExistence type="inferred from homology"/>
<dbReference type="NCBIfam" id="TIGR00033">
    <property type="entry name" value="aroC"/>
    <property type="match status" value="1"/>
</dbReference>
<sequence length="384" mass="41223">MISTIGKNVRISVWGGSHEPAIGVDITGIPVGTEIDMDKLTAFLRRRAPGNSIFATRRKEPDIPLPLTGLEPCSIHRSDAVQSDTVSNGDPSGKRMIVTDNTISLEIRNTDTRSADYRALRTVPRPGHADYTARLRYGDSLNMAGGGPFSARMTAPLCIAGGIAMQILERQGITIGGHIYSVADARDEPFDPTAVNADLLNDLKTKDMAVISRSAKLEMQKRIWLAMEDRDSVGGVVEVCGLNIPAGIGGAMYDGLESTLAPLFFGIPAVKGVEFGAGFAATLLRGSQNNDAFYYEGDTVKTRTNNHGGILGGITTGMPLIARLAFKPTPSIAKEQASVDLYRKENTTLRVKGRHDPCVVMRAVPIVEAAMALGLLDCIMEVKR</sequence>
<comment type="similarity">
    <text evidence="2 11">Belongs to the chorismate synthase family.</text>
</comment>
<dbReference type="GO" id="GO:0009423">
    <property type="term" value="P:chorismate biosynthetic process"/>
    <property type="evidence" value="ECO:0007669"/>
    <property type="project" value="UniProtKB-UniRule"/>
</dbReference>
<dbReference type="GO" id="GO:0005829">
    <property type="term" value="C:cytosol"/>
    <property type="evidence" value="ECO:0007669"/>
    <property type="project" value="TreeGrafter"/>
</dbReference>
<comment type="subunit">
    <text evidence="11">Homotetramer.</text>
</comment>
<keyword evidence="5 11" id="KW-0285">Flavoprotein</keyword>
<dbReference type="PROSITE" id="PS00789">
    <property type="entry name" value="CHORISMATE_SYNTHASE_3"/>
    <property type="match status" value="1"/>
</dbReference>
<dbReference type="HAMAP" id="MF_00300">
    <property type="entry name" value="Chorismate_synth"/>
    <property type="match status" value="1"/>
</dbReference>
<evidence type="ECO:0000313" key="13">
    <source>
        <dbReference type="Proteomes" id="UP000824130"/>
    </source>
</evidence>
<dbReference type="Gene3D" id="3.60.150.10">
    <property type="entry name" value="Chorismate synthase AroC"/>
    <property type="match status" value="1"/>
</dbReference>
<accession>A0A9D1SV32</accession>
<reference evidence="12" key="1">
    <citation type="submission" date="2020-10" db="EMBL/GenBank/DDBJ databases">
        <authorList>
            <person name="Gilroy R."/>
        </authorList>
    </citation>
    <scope>NUCLEOTIDE SEQUENCE</scope>
    <source>
        <strain evidence="12">ChiSjej4B22-8349</strain>
    </source>
</reference>
<feature type="binding site" evidence="11">
    <location>
        <begin position="327"/>
        <end position="331"/>
    </location>
    <ligand>
        <name>FMN</name>
        <dbReference type="ChEBI" id="CHEBI:58210"/>
    </ligand>
</feature>
<keyword evidence="9 11" id="KW-0057">Aromatic amino acid biosynthesis</keyword>
<comment type="caution">
    <text evidence="11">Lacks conserved residue(s) required for the propagation of feature annotation.</text>
</comment>
<evidence type="ECO:0000256" key="7">
    <source>
        <dbReference type="ARBA" id="ARBA00022827"/>
    </source>
</evidence>
<comment type="pathway">
    <text evidence="1 11">Metabolic intermediate biosynthesis; chorismate biosynthesis; chorismate from D-erythrose 4-phosphate and phosphoenolpyruvate: step 7/7.</text>
</comment>
<dbReference type="EMBL" id="DVOB01000081">
    <property type="protein sequence ID" value="HIU95801.1"/>
    <property type="molecule type" value="Genomic_DNA"/>
</dbReference>
<evidence type="ECO:0000256" key="5">
    <source>
        <dbReference type="ARBA" id="ARBA00022630"/>
    </source>
</evidence>
<evidence type="ECO:0000256" key="3">
    <source>
        <dbReference type="ARBA" id="ARBA00013036"/>
    </source>
</evidence>
<comment type="cofactor">
    <cofactor evidence="11">
        <name>FMNH2</name>
        <dbReference type="ChEBI" id="CHEBI:57618"/>
    </cofactor>
    <text evidence="11">Reduced FMN (FMNH(2)).</text>
</comment>
<dbReference type="PIRSF" id="PIRSF001456">
    <property type="entry name" value="Chorismate_synth"/>
    <property type="match status" value="1"/>
</dbReference>
<evidence type="ECO:0000256" key="9">
    <source>
        <dbReference type="ARBA" id="ARBA00023141"/>
    </source>
</evidence>
<evidence type="ECO:0000256" key="4">
    <source>
        <dbReference type="ARBA" id="ARBA00022605"/>
    </source>
</evidence>
<dbReference type="GO" id="GO:0010181">
    <property type="term" value="F:FMN binding"/>
    <property type="evidence" value="ECO:0007669"/>
    <property type="project" value="TreeGrafter"/>
</dbReference>
<gene>
    <name evidence="11 12" type="primary">aroC</name>
    <name evidence="12" type="ORF">IAD25_03715</name>
</gene>
<evidence type="ECO:0000313" key="12">
    <source>
        <dbReference type="EMBL" id="HIU95801.1"/>
    </source>
</evidence>
<dbReference type="AlphaFoldDB" id="A0A9D1SV32"/>